<organism evidence="1 2">
    <name type="scientific">Rangifer tarandus platyrhynchus</name>
    <name type="common">Svalbard reindeer</name>
    <dbReference type="NCBI Taxonomy" id="3082113"/>
    <lineage>
        <taxon>Eukaryota</taxon>
        <taxon>Metazoa</taxon>
        <taxon>Chordata</taxon>
        <taxon>Craniata</taxon>
        <taxon>Vertebrata</taxon>
        <taxon>Euteleostomi</taxon>
        <taxon>Mammalia</taxon>
        <taxon>Eutheria</taxon>
        <taxon>Laurasiatheria</taxon>
        <taxon>Artiodactyla</taxon>
        <taxon>Ruminantia</taxon>
        <taxon>Pecora</taxon>
        <taxon>Cervidae</taxon>
        <taxon>Odocoileinae</taxon>
        <taxon>Rangifer</taxon>
    </lineage>
</organism>
<proteinExistence type="predicted"/>
<reference evidence="1" key="2">
    <citation type="submission" date="2025-03" db="EMBL/GenBank/DDBJ databases">
        <authorList>
            <consortium name="ELIXIR-Norway"/>
            <consortium name="Elixir Norway"/>
        </authorList>
    </citation>
    <scope>NUCLEOTIDE SEQUENCE</scope>
</reference>
<name>A0AC60A019_RANTA</name>
<protein>
    <submittedName>
        <fullName evidence="1">Uncharacterized protein</fullName>
    </submittedName>
</protein>
<gene>
    <name evidence="1" type="ORF">MRATA1EN22A_LOCUS24878</name>
</gene>
<reference evidence="1" key="1">
    <citation type="submission" date="2023-05" db="EMBL/GenBank/DDBJ databases">
        <authorList>
            <consortium name="ELIXIR-Norway"/>
        </authorList>
    </citation>
    <scope>NUCLEOTIDE SEQUENCE</scope>
</reference>
<evidence type="ECO:0000313" key="2">
    <source>
        <dbReference type="Proteomes" id="UP001162501"/>
    </source>
</evidence>
<accession>A0AC60A019</accession>
<dbReference type="EMBL" id="OX596090">
    <property type="protein sequence ID" value="CAN0537158.1"/>
    <property type="molecule type" value="Genomic_DNA"/>
</dbReference>
<sequence length="109" mass="11915">MEPSDIFQNGYFLSPPAGSMNQFSSDICCENVVELLEPEGFFNLSGVEKRARGPQKGKDHGPQANAGRPEARDWLLGPLQLTRVFRLTSAAEDSLEAEAKKKCLECSGV</sequence>
<evidence type="ECO:0000313" key="1">
    <source>
        <dbReference type="EMBL" id="CAN0537158.1"/>
    </source>
</evidence>
<dbReference type="Proteomes" id="UP001162501">
    <property type="component" value="Chromosome 6"/>
</dbReference>